<sequence>MVVNAPDSPVQAEVIFVIEVTAANGAYIGELKTNYIIPTLEYFHGGALEEGGGNGSVYAIVTYKTSDVHPGIPVGTFGPFTCPQTVLETVDKIQFVGGHIENKACMTEALATALDCFDDLGRTDLPMHLLLLCCSPPYSAYGGGLVPPGAPATVEQAARMLAERGVQVSIASARRFQQLHALYENAGGELHQAQQRNYAKDPRHLVLLRGYSLKERPPSPAPPPVPDIQADVYGQGRGTAGPARAGAPNFPRPTVAAAAGVGPVGNVAGVPGVAGVGTGACGRGAGNWLAPPRGPLYANNSALLTQLAQPSYPPPPPPPAQTGHQRMPTMVTPGPSGTQLQRSYIWSGVIEWMEKGKTPVDQKTTKHLPCQVSASTKDIEPELKVDTWPSKLLMQLMPKQLISNIGGQYLKDSKSVLFHLQPSEALDSLTKVMVNGFAGCVHFSPMPTPPQCDIKVLILLYTPDKKAYLGFIPNNQATFVDRLRKVIQQQKISQIISKQQLPAAVSNAGGMAQNMPNATMAGSGAMPTAGMSSGGMGSGMSAGMQSVPVGNVPGVGNVGSVANVGNVGPMSGPGPSQGMVQSQMQQHPQGMMIGGSIGQQVQQVGGKGPRPVTQLDGLEAARQQNLEKIQHLQQTLEAAHQQEAQFKSQMDIMSHLHAAQQQEQHYKQLEEQRKHQLQQQLQQQLRGAGGAAHPPRIIRPLLPSNPGLRHLLQQQPQYRPGGGAPRPASQPQQFDDVNNYSDFI</sequence>
<protein>
    <recommendedName>
        <fullName evidence="3">Mediator of RNA polymerase II transcription subunit 25</fullName>
    </recommendedName>
    <alternativeName>
        <fullName evidence="8">Mediator complex subunit 25</fullName>
    </alternativeName>
</protein>
<feature type="domain" description="Mediator of RNA polymerase II transcription subunit 25 von Willebrand factor type A" evidence="11">
    <location>
        <begin position="10"/>
        <end position="211"/>
    </location>
</feature>
<comment type="similarity">
    <text evidence="2">Belongs to the Mediator complex subunit 25 family.</text>
</comment>
<keyword evidence="7" id="KW-0539">Nucleus</keyword>
<evidence type="ECO:0000256" key="2">
    <source>
        <dbReference type="ARBA" id="ARBA00009102"/>
    </source>
</evidence>
<evidence type="ECO:0000256" key="6">
    <source>
        <dbReference type="ARBA" id="ARBA00023163"/>
    </source>
</evidence>
<evidence type="ECO:0000313" key="12">
    <source>
        <dbReference type="EMBL" id="CAH1640738.1"/>
    </source>
</evidence>
<gene>
    <name evidence="12" type="ORF">SPLIT_LOCUS6094</name>
</gene>
<name>A0A9P0N3Z5_SPOLI</name>
<evidence type="ECO:0000256" key="9">
    <source>
        <dbReference type="SAM" id="MobiDB-lite"/>
    </source>
</evidence>
<dbReference type="InterPro" id="IPR021419">
    <property type="entry name" value="Mediator_Med25_VWA"/>
</dbReference>
<dbReference type="InterPro" id="IPR021394">
    <property type="entry name" value="Med25_PTOV"/>
</dbReference>
<feature type="compositionally biased region" description="Polar residues" evidence="9">
    <location>
        <begin position="729"/>
        <end position="744"/>
    </location>
</feature>
<evidence type="ECO:0000256" key="5">
    <source>
        <dbReference type="ARBA" id="ARBA00023159"/>
    </source>
</evidence>
<evidence type="ECO:0000256" key="4">
    <source>
        <dbReference type="ARBA" id="ARBA00023015"/>
    </source>
</evidence>
<keyword evidence="5" id="KW-0010">Activator</keyword>
<keyword evidence="13" id="KW-1185">Reference proteome</keyword>
<dbReference type="Gene3D" id="2.40.290.30">
    <property type="entry name" value="Mediator complex subunit 25, ACID domain"/>
    <property type="match status" value="1"/>
</dbReference>
<dbReference type="GO" id="GO:0045944">
    <property type="term" value="P:positive regulation of transcription by RNA polymerase II"/>
    <property type="evidence" value="ECO:0007669"/>
    <property type="project" value="TreeGrafter"/>
</dbReference>
<feature type="domain" description="Mediator complex subunit Med25 PTOV" evidence="10">
    <location>
        <begin position="341"/>
        <end position="491"/>
    </location>
</feature>
<dbReference type="AlphaFoldDB" id="A0A9P0N3Z5"/>
<dbReference type="InterPro" id="IPR038196">
    <property type="entry name" value="Med25_PTOV_sf"/>
</dbReference>
<feature type="region of interest" description="Disordered" evidence="9">
    <location>
        <begin position="657"/>
        <end position="744"/>
    </location>
</feature>
<evidence type="ECO:0000259" key="10">
    <source>
        <dbReference type="Pfam" id="PF11232"/>
    </source>
</evidence>
<keyword evidence="4" id="KW-0805">Transcription regulation</keyword>
<dbReference type="Pfam" id="PF11232">
    <property type="entry name" value="Med25"/>
    <property type="match status" value="1"/>
</dbReference>
<dbReference type="GO" id="GO:0005667">
    <property type="term" value="C:transcription regulator complex"/>
    <property type="evidence" value="ECO:0007669"/>
    <property type="project" value="TreeGrafter"/>
</dbReference>
<feature type="compositionally biased region" description="Low complexity" evidence="9">
    <location>
        <begin position="677"/>
        <end position="686"/>
    </location>
</feature>
<evidence type="ECO:0000256" key="3">
    <source>
        <dbReference type="ARBA" id="ARBA00019694"/>
    </source>
</evidence>
<proteinExistence type="inferred from homology"/>
<evidence type="ECO:0000256" key="7">
    <source>
        <dbReference type="ARBA" id="ARBA00023242"/>
    </source>
</evidence>
<dbReference type="Proteomes" id="UP001153321">
    <property type="component" value="Chromosome 21"/>
</dbReference>
<dbReference type="PANTHER" id="PTHR12433:SF11">
    <property type="entry name" value="MEDIATOR OF RNA POLYMERASE II TRANSCRIPTION SUBUNIT 25"/>
    <property type="match status" value="1"/>
</dbReference>
<evidence type="ECO:0000259" key="11">
    <source>
        <dbReference type="Pfam" id="PF11265"/>
    </source>
</evidence>
<evidence type="ECO:0000256" key="1">
    <source>
        <dbReference type="ARBA" id="ARBA00004123"/>
    </source>
</evidence>
<accession>A0A9P0N3Z5</accession>
<feature type="compositionally biased region" description="Basic and acidic residues" evidence="9">
    <location>
        <begin position="664"/>
        <end position="674"/>
    </location>
</feature>
<evidence type="ECO:0000313" key="13">
    <source>
        <dbReference type="Proteomes" id="UP001153321"/>
    </source>
</evidence>
<reference evidence="12" key="1">
    <citation type="submission" date="2022-02" db="EMBL/GenBank/DDBJ databases">
        <authorList>
            <person name="King R."/>
        </authorList>
    </citation>
    <scope>NUCLEOTIDE SEQUENCE</scope>
</reference>
<dbReference type="PANTHER" id="PTHR12433">
    <property type="entry name" value="MEDIATOR OF RNA POLYMERASE II TRANSCRIPTION SUBUNIT 25"/>
    <property type="match status" value="1"/>
</dbReference>
<keyword evidence="6" id="KW-0804">Transcription</keyword>
<dbReference type="GO" id="GO:0016592">
    <property type="term" value="C:mediator complex"/>
    <property type="evidence" value="ECO:0007669"/>
    <property type="project" value="TreeGrafter"/>
</dbReference>
<evidence type="ECO:0000256" key="8">
    <source>
        <dbReference type="ARBA" id="ARBA00031958"/>
    </source>
</evidence>
<dbReference type="Pfam" id="PF11265">
    <property type="entry name" value="Med25_VWA"/>
    <property type="match status" value="1"/>
</dbReference>
<comment type="subcellular location">
    <subcellularLocation>
        <location evidence="1">Nucleus</location>
    </subcellularLocation>
</comment>
<organism evidence="12 13">
    <name type="scientific">Spodoptera littoralis</name>
    <name type="common">Egyptian cotton leafworm</name>
    <dbReference type="NCBI Taxonomy" id="7109"/>
    <lineage>
        <taxon>Eukaryota</taxon>
        <taxon>Metazoa</taxon>
        <taxon>Ecdysozoa</taxon>
        <taxon>Arthropoda</taxon>
        <taxon>Hexapoda</taxon>
        <taxon>Insecta</taxon>
        <taxon>Pterygota</taxon>
        <taxon>Neoptera</taxon>
        <taxon>Endopterygota</taxon>
        <taxon>Lepidoptera</taxon>
        <taxon>Glossata</taxon>
        <taxon>Ditrysia</taxon>
        <taxon>Noctuoidea</taxon>
        <taxon>Noctuidae</taxon>
        <taxon>Amphipyrinae</taxon>
        <taxon>Spodoptera</taxon>
    </lineage>
</organism>
<dbReference type="EMBL" id="LR824552">
    <property type="protein sequence ID" value="CAH1640738.1"/>
    <property type="molecule type" value="Genomic_DNA"/>
</dbReference>